<dbReference type="Pfam" id="PF01226">
    <property type="entry name" value="Form_Nir_trans"/>
    <property type="match status" value="1"/>
</dbReference>
<feature type="transmembrane region" description="Helical" evidence="7">
    <location>
        <begin position="26"/>
        <end position="51"/>
    </location>
</feature>
<feature type="transmembrane region" description="Helical" evidence="7">
    <location>
        <begin position="151"/>
        <end position="174"/>
    </location>
</feature>
<dbReference type="GO" id="GO:0005886">
    <property type="term" value="C:plasma membrane"/>
    <property type="evidence" value="ECO:0007669"/>
    <property type="project" value="TreeGrafter"/>
</dbReference>
<name>A0A923NP56_9FIRM</name>
<comment type="caution">
    <text evidence="8">The sequence shown here is derived from an EMBL/GenBank/DDBJ whole genome shotgun (WGS) entry which is preliminary data.</text>
</comment>
<reference evidence="8" key="1">
    <citation type="submission" date="2020-08" db="EMBL/GenBank/DDBJ databases">
        <title>Genome public.</title>
        <authorList>
            <person name="Liu C."/>
            <person name="Sun Q."/>
        </authorList>
    </citation>
    <scope>NUCLEOTIDE SEQUENCE</scope>
    <source>
        <strain evidence="8">BX12</strain>
    </source>
</reference>
<evidence type="ECO:0000256" key="5">
    <source>
        <dbReference type="ARBA" id="ARBA00023136"/>
    </source>
</evidence>
<dbReference type="RefSeq" id="WP_187303252.1">
    <property type="nucleotide sequence ID" value="NZ_JACRYT010000010.1"/>
</dbReference>
<dbReference type="PANTHER" id="PTHR30520:SF6">
    <property type="entry name" value="FORMATE_NITRATE FAMILY TRANSPORTER (EUROFUNG)"/>
    <property type="match status" value="1"/>
</dbReference>
<dbReference type="EMBL" id="JACRYT010000010">
    <property type="protein sequence ID" value="MBC6680150.1"/>
    <property type="molecule type" value="Genomic_DNA"/>
</dbReference>
<keyword evidence="4 7" id="KW-1133">Transmembrane helix</keyword>
<evidence type="ECO:0000313" key="8">
    <source>
        <dbReference type="EMBL" id="MBC6680150.1"/>
    </source>
</evidence>
<accession>A0A923NP56</accession>
<feature type="transmembrane region" description="Helical" evidence="7">
    <location>
        <begin position="244"/>
        <end position="267"/>
    </location>
</feature>
<keyword evidence="5 7" id="KW-0472">Membrane</keyword>
<dbReference type="InterPro" id="IPR024002">
    <property type="entry name" value="For/NO2_transpt_CS"/>
</dbReference>
<dbReference type="PANTHER" id="PTHR30520">
    <property type="entry name" value="FORMATE TRANSPORTER-RELATED"/>
    <property type="match status" value="1"/>
</dbReference>
<evidence type="ECO:0000256" key="1">
    <source>
        <dbReference type="ARBA" id="ARBA00004141"/>
    </source>
</evidence>
<keyword evidence="9" id="KW-1185">Reference proteome</keyword>
<evidence type="ECO:0000256" key="6">
    <source>
        <dbReference type="ARBA" id="ARBA00049660"/>
    </source>
</evidence>
<dbReference type="FunFam" id="1.20.1080.10:FF:000011">
    <property type="entry name" value="Formate family transporter"/>
    <property type="match status" value="1"/>
</dbReference>
<evidence type="ECO:0000256" key="2">
    <source>
        <dbReference type="ARBA" id="ARBA00022448"/>
    </source>
</evidence>
<dbReference type="InterPro" id="IPR023271">
    <property type="entry name" value="Aquaporin-like"/>
</dbReference>
<evidence type="ECO:0000313" key="9">
    <source>
        <dbReference type="Proteomes" id="UP000602647"/>
    </source>
</evidence>
<keyword evidence="2" id="KW-0813">Transport</keyword>
<organism evidence="8 9">
    <name type="scientific">Zhenpiania hominis</name>
    <dbReference type="NCBI Taxonomy" id="2763644"/>
    <lineage>
        <taxon>Bacteria</taxon>
        <taxon>Bacillati</taxon>
        <taxon>Bacillota</taxon>
        <taxon>Clostridia</taxon>
        <taxon>Peptostreptococcales</taxon>
        <taxon>Anaerovoracaceae</taxon>
        <taxon>Zhenpiania</taxon>
    </lineage>
</organism>
<dbReference type="NCBIfam" id="TIGR00790">
    <property type="entry name" value="fnt"/>
    <property type="match status" value="1"/>
</dbReference>
<dbReference type="Gene3D" id="1.20.1080.10">
    <property type="entry name" value="Glycerol uptake facilitator protein"/>
    <property type="match status" value="1"/>
</dbReference>
<proteinExistence type="inferred from homology"/>
<comment type="subcellular location">
    <subcellularLocation>
        <location evidence="1">Membrane</location>
        <topology evidence="1">Multi-pass membrane protein</topology>
    </subcellularLocation>
</comment>
<comment type="similarity">
    <text evidence="6">Belongs to the FNT transporter (TC 1.A.16) family.</text>
</comment>
<dbReference type="GO" id="GO:0015499">
    <property type="term" value="F:formate transmembrane transporter activity"/>
    <property type="evidence" value="ECO:0007669"/>
    <property type="project" value="TreeGrafter"/>
</dbReference>
<evidence type="ECO:0000256" key="3">
    <source>
        <dbReference type="ARBA" id="ARBA00022692"/>
    </source>
</evidence>
<gene>
    <name evidence="8" type="ORF">H9L42_09920</name>
</gene>
<protein>
    <submittedName>
        <fullName evidence="8">Formate/nitrite transporter family protein</fullName>
    </submittedName>
</protein>
<dbReference type="PROSITE" id="PS01006">
    <property type="entry name" value="FORMATE_NITRITE_TP_2"/>
    <property type="match status" value="1"/>
</dbReference>
<keyword evidence="3 7" id="KW-0812">Transmembrane</keyword>
<dbReference type="AlphaFoldDB" id="A0A923NP56"/>
<feature type="transmembrane region" description="Helical" evidence="7">
    <location>
        <begin position="107"/>
        <end position="131"/>
    </location>
</feature>
<sequence>MRKANEVLEIIEQSSVEKGTARAGKLFLLAVLAGAYIALGSQASAVASFHFADDPETYGLAKLASAVVFPVGLMMVTFCGAELFTGNCLMVTGLLDKKITASQLLRNWVIVYIGNFAGSLLIAAMIGYSGLWESGDGLLGAMTVKTAISKVSLPFGRALVLGILCNWLVCLAVWMAAAAKDATGKILAIFFCIGLFVLSGFEHSVANMYFIPAGIMASANDAFVSLRGLDASVLTVGNFLLRNLLPVTLGNMIGGAVFVGMSGWFAYKKQGN</sequence>
<dbReference type="Proteomes" id="UP000602647">
    <property type="component" value="Unassembled WGS sequence"/>
</dbReference>
<dbReference type="InterPro" id="IPR000292">
    <property type="entry name" value="For/NO2_transpt"/>
</dbReference>
<evidence type="ECO:0000256" key="4">
    <source>
        <dbReference type="ARBA" id="ARBA00022989"/>
    </source>
</evidence>
<evidence type="ECO:0000256" key="7">
    <source>
        <dbReference type="SAM" id="Phobius"/>
    </source>
</evidence>
<feature type="transmembrane region" description="Helical" evidence="7">
    <location>
        <begin position="186"/>
        <end position="211"/>
    </location>
</feature>
<feature type="transmembrane region" description="Helical" evidence="7">
    <location>
        <begin position="71"/>
        <end position="95"/>
    </location>
</feature>